<dbReference type="GO" id="GO:0016740">
    <property type="term" value="F:transferase activity"/>
    <property type="evidence" value="ECO:0007669"/>
    <property type="project" value="UniProtKB-KW"/>
</dbReference>
<evidence type="ECO:0000256" key="3">
    <source>
        <dbReference type="HAMAP-Rule" id="MF_01539"/>
    </source>
</evidence>
<dbReference type="RefSeq" id="WP_054403648.1">
    <property type="nucleotide sequence ID" value="NZ_LIUT01000001.1"/>
</dbReference>
<evidence type="ECO:0000256" key="1">
    <source>
        <dbReference type="ARBA" id="ARBA00022598"/>
    </source>
</evidence>
<comment type="function">
    <text evidence="3">Catalyzes the formation of N(4)-acetylcytidine (ac(4)C) at the wobble position of elongator tRNA(Met), using acetate and ATP as substrates. First activates an acetate ion to form acetyladenylate (Ac-AMP) and then transfers the acetyl group to tRNA to form ac(4)C34.</text>
</comment>
<evidence type="ECO:0000313" key="4">
    <source>
        <dbReference type="EMBL" id="KOR90055.1"/>
    </source>
</evidence>
<reference evidence="5" key="1">
    <citation type="submission" date="2015-08" db="EMBL/GenBank/DDBJ databases">
        <title>Genome sequencing project for genomic taxonomy and phylogenomics of Bacillus-like bacteria.</title>
        <authorList>
            <person name="Liu B."/>
            <person name="Wang J."/>
            <person name="Zhu Y."/>
            <person name="Liu G."/>
            <person name="Chen Q."/>
            <person name="Chen Z."/>
            <person name="Lan J."/>
            <person name="Che J."/>
            <person name="Ge C."/>
            <person name="Shi H."/>
            <person name="Pan Z."/>
            <person name="Liu X."/>
        </authorList>
    </citation>
    <scope>NUCLEOTIDE SEQUENCE [LARGE SCALE GENOMIC DNA]</scope>
    <source>
        <strain evidence="5">FJAT-22460</strain>
    </source>
</reference>
<evidence type="ECO:0000256" key="2">
    <source>
        <dbReference type="ARBA" id="ARBA00022694"/>
    </source>
</evidence>
<dbReference type="Pfam" id="PF05636">
    <property type="entry name" value="HIGH_NTase1"/>
    <property type="match status" value="1"/>
</dbReference>
<dbReference type="EC" id="6.3.4.-" evidence="3"/>
<keyword evidence="4" id="KW-0808">Transferase</keyword>
<dbReference type="Proteomes" id="UP000036932">
    <property type="component" value="Unassembled WGS sequence"/>
</dbReference>
<dbReference type="PATRIC" id="fig|1705565.3.peg.4736"/>
<sequence>MKTVGIVVEYNPLHNGHVLHYEKSKEVTGADAVVAVMSGPFLQRGEPAIAGKRARTEMALAMGVDLCIELPVTYAVQPAEWFAHGAVAILEATGVVDCLSFGSESGTLERMLPLSRSLANESGALQSEIEKHLQEGMNFPSAYGAAAAAVFGDSDSDITHLQSMLMKPNNALGLHYLIALHRLGSRITPYTIPRESAQYHDPLPGASCIASATAIRNIILSQGLDAARPYIPEFTYSIMAREIENGQAPMEWEQFRQPLFQSLLTHTPAQLEGFLEVTEGLEYRIMRTLAKLQKPTVDALLESLKTKRYTRTKLQRMLLHIMLNHDKTSMNREELAKGPGYIRILGFSDCGRMLLKRMKQHATLPVIHKPTALDHPQLERDVRAAAVYANGHPQPDIKCYYSDYLLPPVTS</sequence>
<comment type="caution">
    <text evidence="4">The sequence shown here is derived from an EMBL/GenBank/DDBJ whole genome shotgun (WGS) entry which is preliminary data.</text>
</comment>
<comment type="subcellular location">
    <subcellularLocation>
        <location evidence="3">Cytoplasm</location>
    </subcellularLocation>
</comment>
<keyword evidence="3" id="KW-0547">Nucleotide-binding</keyword>
<dbReference type="InterPro" id="IPR014729">
    <property type="entry name" value="Rossmann-like_a/b/a_fold"/>
</dbReference>
<dbReference type="GO" id="GO:0016879">
    <property type="term" value="F:ligase activity, forming carbon-nitrogen bonds"/>
    <property type="evidence" value="ECO:0007669"/>
    <property type="project" value="UniProtKB-UniRule"/>
</dbReference>
<keyword evidence="2 3" id="KW-0819">tRNA processing</keyword>
<proteinExistence type="inferred from homology"/>
<keyword evidence="3" id="KW-0963">Cytoplasm</keyword>
<dbReference type="GO" id="GO:0000049">
    <property type="term" value="F:tRNA binding"/>
    <property type="evidence" value="ECO:0007669"/>
    <property type="project" value="UniProtKB-KW"/>
</dbReference>
<dbReference type="HAMAP" id="MF_01539">
    <property type="entry name" value="TmcAL"/>
    <property type="match status" value="1"/>
</dbReference>
<dbReference type="EMBL" id="LIUT01000001">
    <property type="protein sequence ID" value="KOR90055.1"/>
    <property type="molecule type" value="Genomic_DNA"/>
</dbReference>
<organism evidence="4 5">
    <name type="scientific">Paenibacillus solani</name>
    <dbReference type="NCBI Taxonomy" id="1705565"/>
    <lineage>
        <taxon>Bacteria</taxon>
        <taxon>Bacillati</taxon>
        <taxon>Bacillota</taxon>
        <taxon>Bacilli</taxon>
        <taxon>Bacillales</taxon>
        <taxon>Paenibacillaceae</taxon>
        <taxon>Paenibacillus</taxon>
    </lineage>
</organism>
<dbReference type="GO" id="GO:0006400">
    <property type="term" value="P:tRNA modification"/>
    <property type="evidence" value="ECO:0007669"/>
    <property type="project" value="UniProtKB-UniRule"/>
</dbReference>
<keyword evidence="1 3" id="KW-0436">Ligase</keyword>
<feature type="binding site" evidence="3">
    <location>
        <position position="169"/>
    </location>
    <ligand>
        <name>ATP</name>
        <dbReference type="ChEBI" id="CHEBI:30616"/>
    </ligand>
</feature>
<dbReference type="GO" id="GO:0005524">
    <property type="term" value="F:ATP binding"/>
    <property type="evidence" value="ECO:0007669"/>
    <property type="project" value="UniProtKB-KW"/>
</dbReference>
<dbReference type="PANTHER" id="PTHR37825">
    <property type="entry name" value="TRNA(MET) CYTIDINE ACETATE LIGASE"/>
    <property type="match status" value="1"/>
</dbReference>
<dbReference type="GO" id="GO:0005737">
    <property type="term" value="C:cytoplasm"/>
    <property type="evidence" value="ECO:0007669"/>
    <property type="project" value="UniProtKB-SubCell"/>
</dbReference>
<feature type="binding site" evidence="3">
    <location>
        <position position="194"/>
    </location>
    <ligand>
        <name>ATP</name>
        <dbReference type="ChEBI" id="CHEBI:30616"/>
    </ligand>
</feature>
<keyword evidence="3" id="KW-0820">tRNA-binding</keyword>
<name>A0A0M1P6W4_9BACL</name>
<dbReference type="NCBIfam" id="NF010191">
    <property type="entry name" value="PRK13670.1"/>
    <property type="match status" value="1"/>
</dbReference>
<evidence type="ECO:0000313" key="5">
    <source>
        <dbReference type="Proteomes" id="UP000036932"/>
    </source>
</evidence>
<comment type="catalytic activity">
    <reaction evidence="3">
        <text>cytidine(34) in elongator tRNA(Met) + acetate + ATP = N(4)-acetylcytidine(34) in elongator tRNA(Met) + AMP + diphosphate</text>
        <dbReference type="Rhea" id="RHEA:58144"/>
        <dbReference type="Rhea" id="RHEA-COMP:10693"/>
        <dbReference type="Rhea" id="RHEA-COMP:10694"/>
        <dbReference type="ChEBI" id="CHEBI:30089"/>
        <dbReference type="ChEBI" id="CHEBI:30616"/>
        <dbReference type="ChEBI" id="CHEBI:33019"/>
        <dbReference type="ChEBI" id="CHEBI:74900"/>
        <dbReference type="ChEBI" id="CHEBI:82748"/>
        <dbReference type="ChEBI" id="CHEBI:456215"/>
    </reaction>
</comment>
<dbReference type="OrthoDB" id="9769796at2"/>
<comment type="caution">
    <text evidence="3">Lacks conserved residue(s) required for the propagation of feature annotation.</text>
</comment>
<protein>
    <recommendedName>
        <fullName evidence="3">tRNA(Met) cytidine acetate ligase</fullName>
        <ecNumber evidence="3">6.3.4.-</ecNumber>
    </recommendedName>
</protein>
<dbReference type="AlphaFoldDB" id="A0A0M1P6W4"/>
<feature type="binding site" evidence="3">
    <location>
        <position position="102"/>
    </location>
    <ligand>
        <name>ATP</name>
        <dbReference type="ChEBI" id="CHEBI:30616"/>
    </ligand>
</feature>
<keyword evidence="3" id="KW-0694">RNA-binding</keyword>
<gene>
    <name evidence="3" type="primary">tmcAL</name>
    <name evidence="4" type="ORF">AM231_13530</name>
</gene>
<feature type="binding site" evidence="3">
    <location>
        <begin position="7"/>
        <end position="20"/>
    </location>
    <ligand>
        <name>ATP</name>
        <dbReference type="ChEBI" id="CHEBI:30616"/>
    </ligand>
</feature>
<dbReference type="Gene3D" id="3.40.50.620">
    <property type="entry name" value="HUPs"/>
    <property type="match status" value="1"/>
</dbReference>
<comment type="similarity">
    <text evidence="3">Belongs to the TmcAL family.</text>
</comment>
<keyword evidence="3" id="KW-0067">ATP-binding</keyword>
<dbReference type="PANTHER" id="PTHR37825:SF1">
    <property type="entry name" value="TRNA(MET) CYTIDINE ACETATE LIGASE"/>
    <property type="match status" value="1"/>
</dbReference>
<accession>A0A0M1P6W4</accession>
<keyword evidence="5" id="KW-1185">Reference proteome</keyword>
<dbReference type="SUPFAM" id="SSF52374">
    <property type="entry name" value="Nucleotidylyl transferase"/>
    <property type="match status" value="1"/>
</dbReference>
<dbReference type="InterPro" id="IPR008513">
    <property type="entry name" value="tRNA(Met)_cyd_acetate_ligase"/>
</dbReference>